<dbReference type="PANTHER" id="PTHR46928:SF1">
    <property type="entry name" value="MESENCHYME-SPECIFIC CELL SURFACE GLYCOPROTEIN"/>
    <property type="match status" value="1"/>
</dbReference>
<name>A0A8S1IY33_9CHLO</name>
<dbReference type="PANTHER" id="PTHR46928">
    <property type="entry name" value="MESENCHYME-SPECIFIC CELL SURFACE GLYCOPROTEIN"/>
    <property type="match status" value="1"/>
</dbReference>
<protein>
    <recommendedName>
        <fullName evidence="3">Choice-of-anchor I domain-containing protein</fullName>
    </recommendedName>
</protein>
<evidence type="ECO:0000313" key="4">
    <source>
        <dbReference type="EMBL" id="CAD7700147.1"/>
    </source>
</evidence>
<dbReference type="InterPro" id="IPR052956">
    <property type="entry name" value="Mesenchyme-surface_protein"/>
</dbReference>
<dbReference type="OrthoDB" id="425936at2759"/>
<feature type="compositionally biased region" description="Polar residues" evidence="1">
    <location>
        <begin position="518"/>
        <end position="536"/>
    </location>
</feature>
<feature type="signal peptide" evidence="2">
    <location>
        <begin position="1"/>
        <end position="26"/>
    </location>
</feature>
<dbReference type="InterPro" id="IPR011048">
    <property type="entry name" value="Haem_d1_sf"/>
</dbReference>
<dbReference type="EMBL" id="CAJHUC010001185">
    <property type="protein sequence ID" value="CAD7700147.1"/>
    <property type="molecule type" value="Genomic_DNA"/>
</dbReference>
<gene>
    <name evidence="4" type="ORF">OSTQU699_LOCUS5506</name>
</gene>
<sequence>MARDHSFRALILAAACLAEILACASADPVVLERISQTYLPFKFSPAGDPIFCLGEAAAEQLVYDSNAQVLYVAGNKLLRVLDIEDPANPSTAITVDVPGEVTDVFWCGDYVAATIPDEPAALPGSVFIFRSFDRTAPEAALDLLARVQTGALPDAVAFTPDCAKILVANEAEPATVADGSFFNPEGSVSVIDVAAAVAAAEAGGDTLAAAKTVDFKFVNDDPESLTEAGVRWVWRGQGLGGEADPEGETFSKDLEPEQIVTSKDGTKAYINLQENNALAVLDLTSMTIESIRSFGVKDFSAEGNELDLVEDGKVELKSWALSGLLQPDVIKTFEHDGQVYIATANEGDIKEYGEDQNITEWLESREGAELAGLTTDKVDSAVAEALSDEGELAAAVFTGVDGLSGEQVDGNDTYDELFLFGGRSFSIFLLEDMSLVYDSGSDFERVIGTYFNWTYNTDDPAGWCTQAPPPMAESAFPNAEALMDPDQLEEVIIKAEEDAAAFAQSPDPEAEGLEEPSNALTSKPSDTFDVESTSKGPQPEAIEIGFLGDRRILIATVEKGGVLFVYDISDPAAPVWQSAVYPGAHGSTFAELYNSMTLADIDPEGLGFISAEDSPIDEPLLVVSGAVSGTVSIYKITTAEIEDDCPAGEPIFEDDGKKATLISTTTNC</sequence>
<dbReference type="Gene3D" id="2.130.10.10">
    <property type="entry name" value="YVTN repeat-like/Quinoprotein amine dehydrogenase"/>
    <property type="match status" value="1"/>
</dbReference>
<accession>A0A8S1IY33</accession>
<evidence type="ECO:0000256" key="1">
    <source>
        <dbReference type="SAM" id="MobiDB-lite"/>
    </source>
</evidence>
<keyword evidence="5" id="KW-1185">Reference proteome</keyword>
<dbReference type="InterPro" id="IPR055188">
    <property type="entry name" value="Choice_anch_I"/>
</dbReference>
<proteinExistence type="predicted"/>
<feature type="chain" id="PRO_5035856548" description="Choice-of-anchor I domain-containing protein" evidence="2">
    <location>
        <begin position="27"/>
        <end position="668"/>
    </location>
</feature>
<dbReference type="InterPro" id="IPR015943">
    <property type="entry name" value="WD40/YVTN_repeat-like_dom_sf"/>
</dbReference>
<dbReference type="SUPFAM" id="SSF51004">
    <property type="entry name" value="C-terminal (heme d1) domain of cytochrome cd1-nitrite reductase"/>
    <property type="match status" value="1"/>
</dbReference>
<evidence type="ECO:0000313" key="5">
    <source>
        <dbReference type="Proteomes" id="UP000708148"/>
    </source>
</evidence>
<comment type="caution">
    <text evidence="4">The sequence shown here is derived from an EMBL/GenBank/DDBJ whole genome shotgun (WGS) entry which is preliminary data.</text>
</comment>
<feature type="region of interest" description="Disordered" evidence="1">
    <location>
        <begin position="503"/>
        <end position="536"/>
    </location>
</feature>
<feature type="domain" description="Choice-of-anchor I" evidence="3">
    <location>
        <begin position="525"/>
        <end position="636"/>
    </location>
</feature>
<dbReference type="SUPFAM" id="SSF75011">
    <property type="entry name" value="3-carboxy-cis,cis-mucoante lactonizing enzyme"/>
    <property type="match status" value="1"/>
</dbReference>
<dbReference type="Proteomes" id="UP000708148">
    <property type="component" value="Unassembled WGS sequence"/>
</dbReference>
<dbReference type="Pfam" id="PF22494">
    <property type="entry name" value="choice_anch_I"/>
    <property type="match status" value="2"/>
</dbReference>
<dbReference type="AlphaFoldDB" id="A0A8S1IY33"/>
<evidence type="ECO:0000259" key="3">
    <source>
        <dbReference type="Pfam" id="PF22494"/>
    </source>
</evidence>
<reference evidence="4" key="1">
    <citation type="submission" date="2020-12" db="EMBL/GenBank/DDBJ databases">
        <authorList>
            <person name="Iha C."/>
        </authorList>
    </citation>
    <scope>NUCLEOTIDE SEQUENCE</scope>
</reference>
<organism evidence="4 5">
    <name type="scientific">Ostreobium quekettii</name>
    <dbReference type="NCBI Taxonomy" id="121088"/>
    <lineage>
        <taxon>Eukaryota</taxon>
        <taxon>Viridiplantae</taxon>
        <taxon>Chlorophyta</taxon>
        <taxon>core chlorophytes</taxon>
        <taxon>Ulvophyceae</taxon>
        <taxon>TCBD clade</taxon>
        <taxon>Bryopsidales</taxon>
        <taxon>Ostreobineae</taxon>
        <taxon>Ostreobiaceae</taxon>
        <taxon>Ostreobium</taxon>
    </lineage>
</organism>
<evidence type="ECO:0000256" key="2">
    <source>
        <dbReference type="SAM" id="SignalP"/>
    </source>
</evidence>
<keyword evidence="2" id="KW-0732">Signal</keyword>
<feature type="domain" description="Choice-of-anchor I" evidence="3">
    <location>
        <begin position="145"/>
        <end position="447"/>
    </location>
</feature>